<keyword evidence="6" id="KW-0539">Nucleus</keyword>
<dbReference type="Gene3D" id="4.10.240.10">
    <property type="entry name" value="Zn(2)-C6 fungal-type DNA-binding domain"/>
    <property type="match status" value="1"/>
</dbReference>
<evidence type="ECO:0000313" key="9">
    <source>
        <dbReference type="EMBL" id="GIC88384.1"/>
    </source>
</evidence>
<dbReference type="GO" id="GO:0003677">
    <property type="term" value="F:DNA binding"/>
    <property type="evidence" value="ECO:0007669"/>
    <property type="project" value="UniProtKB-KW"/>
</dbReference>
<dbReference type="Pfam" id="PF00172">
    <property type="entry name" value="Zn_clus"/>
    <property type="match status" value="1"/>
</dbReference>
<evidence type="ECO:0000256" key="7">
    <source>
        <dbReference type="SAM" id="MobiDB-lite"/>
    </source>
</evidence>
<keyword evidence="4" id="KW-0238">DNA-binding</keyword>
<dbReference type="SMART" id="SM00066">
    <property type="entry name" value="GAL4"/>
    <property type="match status" value="1"/>
</dbReference>
<dbReference type="GO" id="GO:0005634">
    <property type="term" value="C:nucleus"/>
    <property type="evidence" value="ECO:0007669"/>
    <property type="project" value="UniProtKB-SubCell"/>
</dbReference>
<sequence length="754" mass="85326">MTELTAGAHGQNAQNPSMATKEKKRSRVQLSCTACRSRKLKCCRTYPCTNCKKRGEAASCTFVGRGPRGRSSQGRTSPTLVQDRLQHLENLILSFTQKRACEQSQASSAAEQQNTPSRTAGSVVPAVQQNPPSSMETEPRGTAPESTGRLLENEAGSSYFDGAHWRAILEEVNEVKGYAQQETDDESEEDVMDDDFFDSSSPALLLGLNKPASKEELLADIPQRPVADRLVSQFLHSKEPLLVVLHFPTFQKEYNQFWLNPQGVSLPWLGLLYAIFTLAISFLNTIEEPVPQSLGDHLVAMTRFRKRTVQCLVQANYITPGRYKVEALFLYMMGEFLTSCDAQAGVSSILGLTIRLAMRMGYHRDPRNFPKMSAFEGEMRRRLWTVVSQLDTLISFQVGLPRTIQTWQHDVELPRNLFDGDYDENTKELPPSRPETELTPLCYIRAKGIIMSVFGRISDLAYSREPVTYEQTLEIDRHLEEAHDQIPSILRIRPMEQSITDPSDLILKRATLEILYQKCRCVLHRRYLAEFHDNMRYAYSRWVCMTAAKQILQHQAVLHHETQPGGQLYREKRFPNSLQNTDYLLAAMIICLELSPGHPTEPGTNSQCNDVTVVIKGREDLLSALETTHQIFKDMRRRSADAQKAYAAMSIMLRCVKKSTRHAVDSTSGSSGQEFNTTSDVSPPPYDGWHNQQGPSSVLAHDQINAIQSPFTSLDVIEEMLDAPTNLDWRLWDQQIRGFEDENAHTLWYPGLET</sequence>
<evidence type="ECO:0000256" key="3">
    <source>
        <dbReference type="ARBA" id="ARBA00023015"/>
    </source>
</evidence>
<dbReference type="InterPro" id="IPR050613">
    <property type="entry name" value="Sec_Metabolite_Reg"/>
</dbReference>
<evidence type="ECO:0000256" key="4">
    <source>
        <dbReference type="ARBA" id="ARBA00023125"/>
    </source>
</evidence>
<keyword evidence="5" id="KW-0804">Transcription</keyword>
<comment type="caution">
    <text evidence="9">The sequence shown here is derived from an EMBL/GenBank/DDBJ whole genome shotgun (WGS) entry which is preliminary data.</text>
</comment>
<dbReference type="EMBL" id="BBXM02000003">
    <property type="protein sequence ID" value="GIC88384.1"/>
    <property type="molecule type" value="Genomic_DNA"/>
</dbReference>
<dbReference type="InterPro" id="IPR001138">
    <property type="entry name" value="Zn2Cys6_DnaBD"/>
</dbReference>
<organism evidence="9 10">
    <name type="scientific">Aspergillus udagawae</name>
    <dbReference type="NCBI Taxonomy" id="91492"/>
    <lineage>
        <taxon>Eukaryota</taxon>
        <taxon>Fungi</taxon>
        <taxon>Dikarya</taxon>
        <taxon>Ascomycota</taxon>
        <taxon>Pezizomycotina</taxon>
        <taxon>Eurotiomycetes</taxon>
        <taxon>Eurotiomycetidae</taxon>
        <taxon>Eurotiales</taxon>
        <taxon>Aspergillaceae</taxon>
        <taxon>Aspergillus</taxon>
        <taxon>Aspergillus subgen. Fumigati</taxon>
    </lineage>
</organism>
<dbReference type="GO" id="GO:0008270">
    <property type="term" value="F:zinc ion binding"/>
    <property type="evidence" value="ECO:0007669"/>
    <property type="project" value="InterPro"/>
</dbReference>
<keyword evidence="3" id="KW-0805">Transcription regulation</keyword>
<dbReference type="Proteomes" id="UP000036893">
    <property type="component" value="Unassembled WGS sequence"/>
</dbReference>
<dbReference type="PANTHER" id="PTHR31001">
    <property type="entry name" value="UNCHARACTERIZED TRANSCRIPTIONAL REGULATORY PROTEIN"/>
    <property type="match status" value="1"/>
</dbReference>
<protein>
    <recommendedName>
        <fullName evidence="8">Zn(2)-C6 fungal-type domain-containing protein</fullName>
    </recommendedName>
</protein>
<dbReference type="InterPro" id="IPR036864">
    <property type="entry name" value="Zn2-C6_fun-type_DNA-bd_sf"/>
</dbReference>
<comment type="subcellular location">
    <subcellularLocation>
        <location evidence="1">Nucleus</location>
    </subcellularLocation>
</comment>
<evidence type="ECO:0000313" key="10">
    <source>
        <dbReference type="Proteomes" id="UP000036893"/>
    </source>
</evidence>
<evidence type="ECO:0000259" key="8">
    <source>
        <dbReference type="PROSITE" id="PS50048"/>
    </source>
</evidence>
<proteinExistence type="predicted"/>
<feature type="region of interest" description="Disordered" evidence="7">
    <location>
        <begin position="663"/>
        <end position="695"/>
    </location>
</feature>
<dbReference type="GO" id="GO:0000981">
    <property type="term" value="F:DNA-binding transcription factor activity, RNA polymerase II-specific"/>
    <property type="evidence" value="ECO:0007669"/>
    <property type="project" value="InterPro"/>
</dbReference>
<evidence type="ECO:0000256" key="2">
    <source>
        <dbReference type="ARBA" id="ARBA00022723"/>
    </source>
</evidence>
<dbReference type="PROSITE" id="PS00463">
    <property type="entry name" value="ZN2_CY6_FUNGAL_1"/>
    <property type="match status" value="1"/>
</dbReference>
<dbReference type="RefSeq" id="XP_043145650.1">
    <property type="nucleotide sequence ID" value="XM_043289715.1"/>
</dbReference>
<feature type="region of interest" description="Disordered" evidence="7">
    <location>
        <begin position="104"/>
        <end position="148"/>
    </location>
</feature>
<name>A0A8E0QS40_9EURO</name>
<evidence type="ECO:0000256" key="1">
    <source>
        <dbReference type="ARBA" id="ARBA00004123"/>
    </source>
</evidence>
<evidence type="ECO:0000256" key="6">
    <source>
        <dbReference type="ARBA" id="ARBA00023242"/>
    </source>
</evidence>
<evidence type="ECO:0000256" key="5">
    <source>
        <dbReference type="ARBA" id="ARBA00023163"/>
    </source>
</evidence>
<dbReference type="CDD" id="cd00067">
    <property type="entry name" value="GAL4"/>
    <property type="match status" value="1"/>
</dbReference>
<dbReference type="SUPFAM" id="SSF57701">
    <property type="entry name" value="Zn2/Cys6 DNA-binding domain"/>
    <property type="match status" value="1"/>
</dbReference>
<feature type="domain" description="Zn(2)-C6 fungal-type" evidence="8">
    <location>
        <begin position="31"/>
        <end position="62"/>
    </location>
</feature>
<feature type="compositionally biased region" description="Polar residues" evidence="7">
    <location>
        <begin position="665"/>
        <end position="681"/>
    </location>
</feature>
<accession>A0A8E0QS40</accession>
<feature type="compositionally biased region" description="Low complexity" evidence="7">
    <location>
        <begin position="104"/>
        <end position="113"/>
    </location>
</feature>
<reference evidence="9" key="1">
    <citation type="journal article" date="2015" name="Genome Announc.">
        <title>Draft Genome Sequence of the Pathogenic Filamentous Fungus Aspergillus udagawae Strain IFM 46973T.</title>
        <authorList>
            <person name="Kusuya Y."/>
            <person name="Takahashi-Nakaguchi A."/>
            <person name="Takahashi H."/>
            <person name="Yaguchi T."/>
        </authorList>
    </citation>
    <scope>NUCLEOTIDE SEQUENCE</scope>
    <source>
        <strain evidence="9">IFM 46973</strain>
    </source>
</reference>
<feature type="region of interest" description="Disordered" evidence="7">
    <location>
        <begin position="1"/>
        <end position="23"/>
    </location>
</feature>
<dbReference type="SMART" id="SM00906">
    <property type="entry name" value="Fungal_trans"/>
    <property type="match status" value="1"/>
</dbReference>
<dbReference type="AlphaFoldDB" id="A0A8E0QS40"/>
<dbReference type="CDD" id="cd12148">
    <property type="entry name" value="fungal_TF_MHR"/>
    <property type="match status" value="1"/>
</dbReference>
<dbReference type="Pfam" id="PF04082">
    <property type="entry name" value="Fungal_trans"/>
    <property type="match status" value="1"/>
</dbReference>
<reference evidence="9" key="2">
    <citation type="submission" date="2021-01" db="EMBL/GenBank/DDBJ databases">
        <title>Pan-genome distribution and transcriptional activeness of fungal secondary metabolism genes in Aspergillus section Fumigati.</title>
        <authorList>
            <person name="Takahashi H."/>
            <person name="Umemura M."/>
            <person name="Ninomiya A."/>
            <person name="Kusuya Y."/>
            <person name="Urayama S."/>
            <person name="Shimizu M."/>
            <person name="Watanabe A."/>
            <person name="Kamei K."/>
            <person name="Yaguchi T."/>
            <person name="Hagiwara D."/>
        </authorList>
    </citation>
    <scope>NUCLEOTIDE SEQUENCE</scope>
    <source>
        <strain evidence="9">IFM 46973</strain>
    </source>
</reference>
<keyword evidence="2" id="KW-0479">Metal-binding</keyword>
<feature type="compositionally biased region" description="Polar residues" evidence="7">
    <location>
        <begin position="127"/>
        <end position="136"/>
    </location>
</feature>
<dbReference type="PROSITE" id="PS50048">
    <property type="entry name" value="ZN2_CY6_FUNGAL_2"/>
    <property type="match status" value="1"/>
</dbReference>
<dbReference type="PANTHER" id="PTHR31001:SF86">
    <property type="entry name" value="ZN(II)2CYS6 TRANSCRIPTION FACTOR (EUROFUNG)"/>
    <property type="match status" value="1"/>
</dbReference>
<dbReference type="InterPro" id="IPR007219">
    <property type="entry name" value="XnlR_reg_dom"/>
</dbReference>
<gene>
    <name evidence="9" type="ORF">Aud_004778</name>
</gene>
<dbReference type="GeneID" id="66992254"/>
<dbReference type="GO" id="GO:0006351">
    <property type="term" value="P:DNA-templated transcription"/>
    <property type="evidence" value="ECO:0007669"/>
    <property type="project" value="InterPro"/>
</dbReference>